<organism evidence="2 3">
    <name type="scientific">Oceaniferula flava</name>
    <dbReference type="NCBI Taxonomy" id="2800421"/>
    <lineage>
        <taxon>Bacteria</taxon>
        <taxon>Pseudomonadati</taxon>
        <taxon>Verrucomicrobiota</taxon>
        <taxon>Verrucomicrobiia</taxon>
        <taxon>Verrucomicrobiales</taxon>
        <taxon>Verrucomicrobiaceae</taxon>
        <taxon>Oceaniferula</taxon>
    </lineage>
</organism>
<dbReference type="AlphaFoldDB" id="A0AAE2VDC5"/>
<name>A0AAE2VDC5_9BACT</name>
<accession>A0AAE2VDC5</accession>
<dbReference type="EMBL" id="JAENIG010000003">
    <property type="protein sequence ID" value="MBK1854444.1"/>
    <property type="molecule type" value="Genomic_DNA"/>
</dbReference>
<dbReference type="Proteomes" id="UP000634206">
    <property type="component" value="Unassembled WGS sequence"/>
</dbReference>
<evidence type="ECO:0000313" key="3">
    <source>
        <dbReference type="Proteomes" id="UP000634206"/>
    </source>
</evidence>
<proteinExistence type="predicted"/>
<reference evidence="2" key="1">
    <citation type="submission" date="2021-01" db="EMBL/GenBank/DDBJ databases">
        <title>Modified the classification status of verrucomicrobia.</title>
        <authorList>
            <person name="Feng X."/>
        </authorList>
    </citation>
    <scope>NUCLEOTIDE SEQUENCE</scope>
    <source>
        <strain evidence="2">5K15</strain>
    </source>
</reference>
<keyword evidence="1" id="KW-0472">Membrane</keyword>
<gene>
    <name evidence="2" type="ORF">JIN83_05710</name>
</gene>
<keyword evidence="3" id="KW-1185">Reference proteome</keyword>
<comment type="caution">
    <text evidence="2">The sequence shown here is derived from an EMBL/GenBank/DDBJ whole genome shotgun (WGS) entry which is preliminary data.</text>
</comment>
<feature type="transmembrane region" description="Helical" evidence="1">
    <location>
        <begin position="387"/>
        <end position="407"/>
    </location>
</feature>
<evidence type="ECO:0000313" key="2">
    <source>
        <dbReference type="EMBL" id="MBK1854444.1"/>
    </source>
</evidence>
<protein>
    <submittedName>
        <fullName evidence="2">Uncharacterized protein</fullName>
    </submittedName>
</protein>
<sequence>MPEEKHPSELNPLQLYGRAVKLATSTTRLKNGDWYNDALDLDVQVHCYMKDEGGVDNFLHVKSRNYYEKIESLNSHQLEQYEELEKFVQTTLSHEAAKGAKSLGIVFYLADELSIASLGPEHQNPGELQDLNSKMVESPKEVLEDKTVSTEFHAWRLFPYPGAAAGNEFATAVAVSRKREDTLSALRDIGESLNLPIRTAALSAPLCAIHALPWFSNADPKGTVSVFNYQKFTLLAFFNEHFDLMLFRYMPHPNGATVPANIGPAVLATATAFELENPKIQILPLSGADVDPAIISLQSSMMGSEIVLIDLTQVVRSRQLPDYLPVEILATTQELDEELSPLAANETFRSCIEEGWHTQDFLMPRPEELELSPSEADMKLLKLGRRLRTVAAMILGGVVLYTGFNIWTKIRSDAWMYKTKNTAATTAALGQQLKQYNHWENLLKDRSKGWVSMELISRIAPADGSVALSGVIHQVNLKPEPGAAQYGFQKSWTIDGYMNAKGMEHLSNIGTREGVKQLFTEVAEFTGNEAYLPDAGKRDVTVTFKRLNNPKFHPANPTKPEQRYPHAFKMTITQSFGSDDNMSVADVVTSDQK</sequence>
<keyword evidence="1" id="KW-1133">Transmembrane helix</keyword>
<keyword evidence="1" id="KW-0812">Transmembrane</keyword>
<evidence type="ECO:0000256" key="1">
    <source>
        <dbReference type="SAM" id="Phobius"/>
    </source>
</evidence>
<dbReference type="RefSeq" id="WP_309489052.1">
    <property type="nucleotide sequence ID" value="NZ_JAENIG010000003.1"/>
</dbReference>